<evidence type="ECO:0000313" key="2">
    <source>
        <dbReference type="Proteomes" id="UP001062846"/>
    </source>
</evidence>
<name>A0ACC0MU81_RHOML</name>
<comment type="caution">
    <text evidence="1">The sequence shown here is derived from an EMBL/GenBank/DDBJ whole genome shotgun (WGS) entry which is preliminary data.</text>
</comment>
<sequence length="512" mass="57252">MAGSVENSVTKPHTDEHHQPLQELGLGFRSSPDDNDLDRQTSNEEHRNQQLLETLSEEIRVLVLEEKERENESDDNVDRRIENGLGFCMGNEGVGEEAAVAPVVKDGRQRIYHYPVRPGAEDCAHYMRTGTCKFGKNCKFNHQRRRKYQAWGVYVVVTLLLFHLVVYWLVIICLVYGLLLPTLLKPAKESLSEKEENSERPGLVQCKPAEENMKEKEENTESPVLVQCKVIVVTVMYYLSSGGCIFGKACKYNHGRGKVPVAPIIEFNFLGLPIRPGEKDCPYYMRNGSCKYESNCWFNHPDPTTLGGVNNLSVCGNAGSVPSQGAFQSRSQPRTTNETVPFVPVVFSPSHNVPPPNVGCNGYQAPAHPGPERRLAVPPAFAVNNSAEMNVYTHHNFPMLDNEFPERPGQPECTYFLKTGDCKYRSACKFHHPKYRIQKTATFAMSDKGLPLRPEENVCSHYYHYGICKFGPGCKYDHPVKYSRSASSTASGPGMPYRFGNSATTNMAGNSA</sequence>
<dbReference type="EMBL" id="CM046395">
    <property type="protein sequence ID" value="KAI8543868.1"/>
    <property type="molecule type" value="Genomic_DNA"/>
</dbReference>
<gene>
    <name evidence="1" type="ORF">RHMOL_Rhmol08G0252500</name>
</gene>
<keyword evidence="2" id="KW-1185">Reference proteome</keyword>
<proteinExistence type="predicted"/>
<organism evidence="1 2">
    <name type="scientific">Rhododendron molle</name>
    <name type="common">Chinese azalea</name>
    <name type="synonym">Azalea mollis</name>
    <dbReference type="NCBI Taxonomy" id="49168"/>
    <lineage>
        <taxon>Eukaryota</taxon>
        <taxon>Viridiplantae</taxon>
        <taxon>Streptophyta</taxon>
        <taxon>Embryophyta</taxon>
        <taxon>Tracheophyta</taxon>
        <taxon>Spermatophyta</taxon>
        <taxon>Magnoliopsida</taxon>
        <taxon>eudicotyledons</taxon>
        <taxon>Gunneridae</taxon>
        <taxon>Pentapetalae</taxon>
        <taxon>asterids</taxon>
        <taxon>Ericales</taxon>
        <taxon>Ericaceae</taxon>
        <taxon>Ericoideae</taxon>
        <taxon>Rhodoreae</taxon>
        <taxon>Rhododendron</taxon>
    </lineage>
</organism>
<reference evidence="1" key="1">
    <citation type="submission" date="2022-02" db="EMBL/GenBank/DDBJ databases">
        <title>Plant Genome Project.</title>
        <authorList>
            <person name="Zhang R.-G."/>
        </authorList>
    </citation>
    <scope>NUCLEOTIDE SEQUENCE</scope>
    <source>
        <strain evidence="1">AT1</strain>
    </source>
</reference>
<dbReference type="Proteomes" id="UP001062846">
    <property type="component" value="Chromosome 8"/>
</dbReference>
<evidence type="ECO:0000313" key="1">
    <source>
        <dbReference type="EMBL" id="KAI8543868.1"/>
    </source>
</evidence>
<protein>
    <submittedName>
        <fullName evidence="1">Uncharacterized protein</fullName>
    </submittedName>
</protein>
<accession>A0ACC0MU81</accession>